<evidence type="ECO:0000259" key="8">
    <source>
        <dbReference type="Pfam" id="PF04577"/>
    </source>
</evidence>
<dbReference type="GO" id="GO:0035269">
    <property type="term" value="P:protein O-linked glycosylation via mannose"/>
    <property type="evidence" value="ECO:0007669"/>
    <property type="project" value="TreeGrafter"/>
</dbReference>
<comment type="subcellular location">
    <subcellularLocation>
        <location evidence="1">Membrane</location>
        <topology evidence="1">Single-pass membrane protein</topology>
    </subcellularLocation>
</comment>
<keyword evidence="4" id="KW-0812">Transmembrane</keyword>
<dbReference type="PANTHER" id="PTHR20961">
    <property type="entry name" value="GLYCOSYLTRANSFERASE"/>
    <property type="match status" value="1"/>
</dbReference>
<sequence>MLNTVSRRDAILLLLGASSFYLFSAFVPESQDPSSIFNAGQTSVLLPAPATEYGSSAPTQATAPVDLGLVQIFPETTVVAHAPGWTIFQNLYMSGGALLLLTSDPSKFPEHRFMTSTGLPGNLTNDAQRQPTARDMAFVTPEEARSRWGGDISSGERHRVRTVEGTTLLLNDPPQFLKHYFHFVAELMFGSWAFLYGAFVDGLVHPPSSPASDPSIEPSFTPPLLSNTTPTIDRAIFIHSDAEGWRDLPGFNAYFLRAVFPSMTVEVSIDWQDRINATSNPEIGRAVHFPLVLLTDRSAAFRSPICGGYTQRTAAPAWDTMARLGKVDLIGNWWSSMRAGLLRYAGGDPHEELQSTLDFPQKIVITYINRQGTRRHLRDEDDSALIAAVEGLVEKKNREGRNWEFNNVHAERLSRDEQIKYAAKTTILLGVHGNGLTHLVFMKPNLVSAVVEIFLPGGYARDYEWTSRSLGMTHYSVWNDTSFTHPNEPKIPGYPDGFHGPNIPVQGSFVANLIEKHVAAREQGISANNSPAHDIYNRRRSWVHPLKVHG</sequence>
<dbReference type="InterPro" id="IPR049625">
    <property type="entry name" value="Glyco_transf_61_cat"/>
</dbReference>
<proteinExistence type="predicted"/>
<keyword evidence="7" id="KW-0325">Glycoprotein</keyword>
<evidence type="ECO:0000256" key="2">
    <source>
        <dbReference type="ARBA" id="ARBA00022676"/>
    </source>
</evidence>
<evidence type="ECO:0000256" key="4">
    <source>
        <dbReference type="ARBA" id="ARBA00022692"/>
    </source>
</evidence>
<protein>
    <recommendedName>
        <fullName evidence="8">Glycosyltransferase 61 catalytic domain-containing protein</fullName>
    </recommendedName>
</protein>
<dbReference type="GO" id="GO:0097363">
    <property type="term" value="F:protein O-acetylglucosaminyltransferase activity"/>
    <property type="evidence" value="ECO:0007669"/>
    <property type="project" value="TreeGrafter"/>
</dbReference>
<feature type="domain" description="Glycosyltransferase 61 catalytic" evidence="8">
    <location>
        <begin position="363"/>
        <end position="445"/>
    </location>
</feature>
<evidence type="ECO:0000256" key="5">
    <source>
        <dbReference type="ARBA" id="ARBA00022989"/>
    </source>
</evidence>
<evidence type="ECO:0000256" key="3">
    <source>
        <dbReference type="ARBA" id="ARBA00022679"/>
    </source>
</evidence>
<gene>
    <name evidence="9" type="ORF">B0H15DRAFT_766205</name>
</gene>
<dbReference type="EMBL" id="JARJCN010000001">
    <property type="protein sequence ID" value="KAJ7104155.1"/>
    <property type="molecule type" value="Genomic_DNA"/>
</dbReference>
<keyword evidence="2" id="KW-0328">Glycosyltransferase</keyword>
<evidence type="ECO:0000313" key="10">
    <source>
        <dbReference type="Proteomes" id="UP001222325"/>
    </source>
</evidence>
<dbReference type="InterPro" id="IPR007657">
    <property type="entry name" value="Glycosyltransferase_61"/>
</dbReference>
<evidence type="ECO:0000256" key="1">
    <source>
        <dbReference type="ARBA" id="ARBA00004167"/>
    </source>
</evidence>
<evidence type="ECO:0000256" key="6">
    <source>
        <dbReference type="ARBA" id="ARBA00023136"/>
    </source>
</evidence>
<keyword evidence="5" id="KW-1133">Transmembrane helix</keyword>
<evidence type="ECO:0000313" key="9">
    <source>
        <dbReference type="EMBL" id="KAJ7104155.1"/>
    </source>
</evidence>
<keyword evidence="3" id="KW-0808">Transferase</keyword>
<accession>A0AAD6UIJ9</accession>
<keyword evidence="6" id="KW-0472">Membrane</keyword>
<reference evidence="9" key="1">
    <citation type="submission" date="2023-03" db="EMBL/GenBank/DDBJ databases">
        <title>Massive genome expansion in bonnet fungi (Mycena s.s.) driven by repeated elements and novel gene families across ecological guilds.</title>
        <authorList>
            <consortium name="Lawrence Berkeley National Laboratory"/>
            <person name="Harder C.B."/>
            <person name="Miyauchi S."/>
            <person name="Viragh M."/>
            <person name="Kuo A."/>
            <person name="Thoen E."/>
            <person name="Andreopoulos B."/>
            <person name="Lu D."/>
            <person name="Skrede I."/>
            <person name="Drula E."/>
            <person name="Henrissat B."/>
            <person name="Morin E."/>
            <person name="Kohler A."/>
            <person name="Barry K."/>
            <person name="LaButti K."/>
            <person name="Morin E."/>
            <person name="Salamov A."/>
            <person name="Lipzen A."/>
            <person name="Mereny Z."/>
            <person name="Hegedus B."/>
            <person name="Baldrian P."/>
            <person name="Stursova M."/>
            <person name="Weitz H."/>
            <person name="Taylor A."/>
            <person name="Grigoriev I.V."/>
            <person name="Nagy L.G."/>
            <person name="Martin F."/>
            <person name="Kauserud H."/>
        </authorList>
    </citation>
    <scope>NUCLEOTIDE SEQUENCE</scope>
    <source>
        <strain evidence="9">CBHHK173m</strain>
    </source>
</reference>
<evidence type="ECO:0000256" key="7">
    <source>
        <dbReference type="ARBA" id="ARBA00023180"/>
    </source>
</evidence>
<dbReference type="Proteomes" id="UP001222325">
    <property type="component" value="Unassembled WGS sequence"/>
</dbReference>
<name>A0AAD6UIJ9_9AGAR</name>
<organism evidence="9 10">
    <name type="scientific">Mycena belliarum</name>
    <dbReference type="NCBI Taxonomy" id="1033014"/>
    <lineage>
        <taxon>Eukaryota</taxon>
        <taxon>Fungi</taxon>
        <taxon>Dikarya</taxon>
        <taxon>Basidiomycota</taxon>
        <taxon>Agaricomycotina</taxon>
        <taxon>Agaricomycetes</taxon>
        <taxon>Agaricomycetidae</taxon>
        <taxon>Agaricales</taxon>
        <taxon>Marasmiineae</taxon>
        <taxon>Mycenaceae</taxon>
        <taxon>Mycena</taxon>
    </lineage>
</organism>
<dbReference type="PANTHER" id="PTHR20961:SF38">
    <property type="entry name" value="PROTEIN O-LINKED-MANNOSE BETA-1,4-N-ACETYLGLUCOSAMINYLTRANSFERASE 2"/>
    <property type="match status" value="1"/>
</dbReference>
<dbReference type="GO" id="GO:0016020">
    <property type="term" value="C:membrane"/>
    <property type="evidence" value="ECO:0007669"/>
    <property type="project" value="UniProtKB-SubCell"/>
</dbReference>
<dbReference type="GO" id="GO:0005783">
    <property type="term" value="C:endoplasmic reticulum"/>
    <property type="evidence" value="ECO:0007669"/>
    <property type="project" value="TreeGrafter"/>
</dbReference>
<dbReference type="Pfam" id="PF04577">
    <property type="entry name" value="Glyco_transf_61"/>
    <property type="match status" value="1"/>
</dbReference>
<comment type="caution">
    <text evidence="9">The sequence shown here is derived from an EMBL/GenBank/DDBJ whole genome shotgun (WGS) entry which is preliminary data.</text>
</comment>
<dbReference type="AlphaFoldDB" id="A0AAD6UIJ9"/>
<keyword evidence="10" id="KW-1185">Reference proteome</keyword>